<evidence type="ECO:0000313" key="2">
    <source>
        <dbReference type="Proteomes" id="UP001154329"/>
    </source>
</evidence>
<organism evidence="1 2">
    <name type="scientific">Aphis gossypii</name>
    <name type="common">Cotton aphid</name>
    <dbReference type="NCBI Taxonomy" id="80765"/>
    <lineage>
        <taxon>Eukaryota</taxon>
        <taxon>Metazoa</taxon>
        <taxon>Ecdysozoa</taxon>
        <taxon>Arthropoda</taxon>
        <taxon>Hexapoda</taxon>
        <taxon>Insecta</taxon>
        <taxon>Pterygota</taxon>
        <taxon>Neoptera</taxon>
        <taxon>Paraneoptera</taxon>
        <taxon>Hemiptera</taxon>
        <taxon>Sternorrhyncha</taxon>
        <taxon>Aphidomorpha</taxon>
        <taxon>Aphidoidea</taxon>
        <taxon>Aphididae</taxon>
        <taxon>Aphidini</taxon>
        <taxon>Aphis</taxon>
        <taxon>Aphis</taxon>
    </lineage>
</organism>
<reference evidence="1" key="1">
    <citation type="submission" date="2022-02" db="EMBL/GenBank/DDBJ databases">
        <authorList>
            <person name="King R."/>
        </authorList>
    </citation>
    <scope>NUCLEOTIDE SEQUENCE</scope>
</reference>
<keyword evidence="2" id="KW-1185">Reference proteome</keyword>
<proteinExistence type="predicted"/>
<name>A0A9P0IQ51_APHGO</name>
<gene>
    <name evidence="1" type="ORF">APHIGO_LOCUS1253</name>
</gene>
<dbReference type="Proteomes" id="UP001154329">
    <property type="component" value="Chromosome 1"/>
</dbReference>
<evidence type="ECO:0000313" key="1">
    <source>
        <dbReference type="EMBL" id="CAH1710578.1"/>
    </source>
</evidence>
<protein>
    <submittedName>
        <fullName evidence="1">Uncharacterized protein</fullName>
    </submittedName>
</protein>
<sequence>MCCSPPRPCSYTPERRRRRRGVVREKDVRSRVRATAAVRPVPRRLARVERDSDARKQIVVRTVETQEESERENGRVNERAKRIILYTKTETGRVGRCSCCRRCHPLTTVVGVACVQRPGPVFCCGGGGGRVRRNKSRGGREGTCGGGDRVPLARTTVCVCARALFSRIL</sequence>
<dbReference type="AlphaFoldDB" id="A0A9P0IQ51"/>
<dbReference type="EMBL" id="OU899034">
    <property type="protein sequence ID" value="CAH1710578.1"/>
    <property type="molecule type" value="Genomic_DNA"/>
</dbReference>
<reference evidence="1" key="2">
    <citation type="submission" date="2022-10" db="EMBL/GenBank/DDBJ databases">
        <authorList>
            <consortium name="ENA_rothamsted_submissions"/>
            <consortium name="culmorum"/>
            <person name="King R."/>
        </authorList>
    </citation>
    <scope>NUCLEOTIDE SEQUENCE</scope>
</reference>
<accession>A0A9P0IQ51</accession>